<dbReference type="EMBL" id="JBJVNE010000026">
    <property type="protein sequence ID" value="MFM9652204.1"/>
    <property type="molecule type" value="Genomic_DNA"/>
</dbReference>
<name>A0ABW9IYU9_STRGJ</name>
<dbReference type="Proteomes" id="UP001631993">
    <property type="component" value="Unassembled WGS sequence"/>
</dbReference>
<proteinExistence type="predicted"/>
<dbReference type="RefSeq" id="WP_369277276.1">
    <property type="nucleotide sequence ID" value="NZ_JBJVMW010000009.1"/>
</dbReference>
<evidence type="ECO:0000313" key="1">
    <source>
        <dbReference type="EMBL" id="MFM9652204.1"/>
    </source>
</evidence>
<sequence>MLRREAAAAVLLAGVLAPGLAYADRRPRLGTSPGCLGSLLSVTVCASDTTAAGGTPGTDA</sequence>
<reference evidence="1 2" key="1">
    <citation type="submission" date="2024-12" db="EMBL/GenBank/DDBJ databases">
        <title>Forecasting of Potato common scab and diversities of Pathogenic streptomyces spp. in china.</title>
        <authorList>
            <person name="Handique U."/>
            <person name="Wu J."/>
        </authorList>
    </citation>
    <scope>NUCLEOTIDE SEQUENCE [LARGE SCALE GENOMIC DNA]</scope>
    <source>
        <strain evidence="1 2">ZRIMU1585</strain>
    </source>
</reference>
<accession>A0ABW9IYU9</accession>
<comment type="caution">
    <text evidence="1">The sequence shown here is derived from an EMBL/GenBank/DDBJ whole genome shotgun (WGS) entry which is preliminary data.</text>
</comment>
<organism evidence="1 2">
    <name type="scientific">Streptomyces galilaeus</name>
    <dbReference type="NCBI Taxonomy" id="33899"/>
    <lineage>
        <taxon>Bacteria</taxon>
        <taxon>Bacillati</taxon>
        <taxon>Actinomycetota</taxon>
        <taxon>Actinomycetes</taxon>
        <taxon>Kitasatosporales</taxon>
        <taxon>Streptomycetaceae</taxon>
        <taxon>Streptomyces</taxon>
    </lineage>
</organism>
<protein>
    <submittedName>
        <fullName evidence="1">Uncharacterized protein</fullName>
    </submittedName>
</protein>
<evidence type="ECO:0000313" key="2">
    <source>
        <dbReference type="Proteomes" id="UP001631993"/>
    </source>
</evidence>
<keyword evidence="2" id="KW-1185">Reference proteome</keyword>
<gene>
    <name evidence="1" type="ORF">ACKI1S_39480</name>
</gene>